<dbReference type="AlphaFoldDB" id="A0A1A8YPJ8"/>
<evidence type="ECO:0000313" key="4">
    <source>
        <dbReference type="Proteomes" id="UP000078550"/>
    </source>
</evidence>
<dbReference type="InterPro" id="IPR049235">
    <property type="entry name" value="DUF6832"/>
</dbReference>
<evidence type="ECO:0000313" key="2">
    <source>
        <dbReference type="EMBL" id="SBT33538.1"/>
    </source>
</evidence>
<dbReference type="Proteomes" id="UP000078550">
    <property type="component" value="Unassembled WGS sequence"/>
</dbReference>
<dbReference type="Proteomes" id="UP000078555">
    <property type="component" value="Unassembled WGS sequence"/>
</dbReference>
<keyword evidence="5" id="KW-1185">Reference proteome</keyword>
<reference evidence="4 5" key="1">
    <citation type="submission" date="2016-05" db="EMBL/GenBank/DDBJ databases">
        <authorList>
            <person name="Naeem Raeece"/>
        </authorList>
    </citation>
    <scope>NUCLEOTIDE SEQUENCE [LARGE SCALE GENOMIC DNA]</scope>
</reference>
<evidence type="ECO:0000313" key="3">
    <source>
        <dbReference type="EMBL" id="SBT33977.1"/>
    </source>
</evidence>
<name>A0A1A8YPJ8_PLAOA</name>
<accession>A0A1A8YPJ8</accession>
<proteinExistence type="predicted"/>
<dbReference type="EMBL" id="FLRE01000068">
    <property type="protein sequence ID" value="SBT33977.1"/>
    <property type="molecule type" value="Genomic_DNA"/>
</dbReference>
<organism evidence="2 5">
    <name type="scientific">Plasmodium ovale wallikeri</name>
    <dbReference type="NCBI Taxonomy" id="864142"/>
    <lineage>
        <taxon>Eukaryota</taxon>
        <taxon>Sar</taxon>
        <taxon>Alveolata</taxon>
        <taxon>Apicomplexa</taxon>
        <taxon>Aconoidasida</taxon>
        <taxon>Haemosporida</taxon>
        <taxon>Plasmodiidae</taxon>
        <taxon>Plasmodium</taxon>
        <taxon>Plasmodium (Plasmodium)</taxon>
    </lineage>
</organism>
<protein>
    <recommendedName>
        <fullName evidence="1">DUF6832 domain-containing protein</fullName>
    </recommendedName>
</protein>
<evidence type="ECO:0000313" key="5">
    <source>
        <dbReference type="Proteomes" id="UP000078555"/>
    </source>
</evidence>
<feature type="domain" description="DUF6832" evidence="1">
    <location>
        <begin position="45"/>
        <end position="82"/>
    </location>
</feature>
<sequence length="82" mass="9609">MNASLAKNIVKGVARCRHPFLGKRVYIATESIVKNSFLTKEYYDQGKKRKIDLFDFVPPENFVSSYFEKLDRCYSNPRSILR</sequence>
<gene>
    <name evidence="2" type="ORF">POVWA1_017690</name>
    <name evidence="3" type="ORF">POVWA2_017580</name>
</gene>
<dbReference type="Pfam" id="PF20725">
    <property type="entry name" value="DUF6832"/>
    <property type="match status" value="1"/>
</dbReference>
<dbReference type="EMBL" id="FLRD01000057">
    <property type="protein sequence ID" value="SBT33538.1"/>
    <property type="molecule type" value="Genomic_DNA"/>
</dbReference>
<evidence type="ECO:0000259" key="1">
    <source>
        <dbReference type="Pfam" id="PF20725"/>
    </source>
</evidence>
<reference evidence="2" key="2">
    <citation type="submission" date="2016-05" db="EMBL/GenBank/DDBJ databases">
        <authorList>
            <person name="Lavstsen T."/>
            <person name="Jespersen J.S."/>
        </authorList>
    </citation>
    <scope>NUCLEOTIDE SEQUENCE [LARGE SCALE GENOMIC DNA]</scope>
</reference>